<evidence type="ECO:0000313" key="2">
    <source>
        <dbReference type="Proteomes" id="UP000828941"/>
    </source>
</evidence>
<comment type="caution">
    <text evidence="1">The sequence shown here is derived from an EMBL/GenBank/DDBJ whole genome shotgun (WGS) entry which is preliminary data.</text>
</comment>
<accession>A0ACB9PMX2</accession>
<evidence type="ECO:0000313" key="1">
    <source>
        <dbReference type="EMBL" id="KAI4349382.1"/>
    </source>
</evidence>
<dbReference type="Proteomes" id="UP000828941">
    <property type="component" value="Chromosome 4"/>
</dbReference>
<organism evidence="1 2">
    <name type="scientific">Bauhinia variegata</name>
    <name type="common">Purple orchid tree</name>
    <name type="synonym">Phanera variegata</name>
    <dbReference type="NCBI Taxonomy" id="167791"/>
    <lineage>
        <taxon>Eukaryota</taxon>
        <taxon>Viridiplantae</taxon>
        <taxon>Streptophyta</taxon>
        <taxon>Embryophyta</taxon>
        <taxon>Tracheophyta</taxon>
        <taxon>Spermatophyta</taxon>
        <taxon>Magnoliopsida</taxon>
        <taxon>eudicotyledons</taxon>
        <taxon>Gunneridae</taxon>
        <taxon>Pentapetalae</taxon>
        <taxon>rosids</taxon>
        <taxon>fabids</taxon>
        <taxon>Fabales</taxon>
        <taxon>Fabaceae</taxon>
        <taxon>Cercidoideae</taxon>
        <taxon>Cercideae</taxon>
        <taxon>Bauhiniinae</taxon>
        <taxon>Bauhinia</taxon>
    </lineage>
</organism>
<gene>
    <name evidence="1" type="ORF">L6164_009974</name>
</gene>
<name>A0ACB9PMX2_BAUVA</name>
<keyword evidence="2" id="KW-1185">Reference proteome</keyword>
<protein>
    <submittedName>
        <fullName evidence="1">Uncharacterized protein</fullName>
    </submittedName>
</protein>
<proteinExistence type="predicted"/>
<sequence>MARKRGGFLVLLLALSICEAATVFEPISDSHRSAALELFTPADVSFGSLQDAYEALRVFEILNIEKKPDVSTATCLKVVEKLGSSSPPKDLFYALKANSILKCNVNEEVFKDIASRLKAAVNDASTLHDLYHSIGSLVLIKDQASNVDVLLADADGTFHSIKALSQSDGRWRYSSDNPESSTYAAGLALEALAGVISLTSSEVDQSRINTVKSDILKLFDSIEKYNDGTFYFDEKLSASEHQGSLSTTASVVRGLTTFAAVTSGKINLPGDKILGLAKFFLGIGIPGDVQDFFNQVEALAFLESNRVSIPLILSLSGTVHSLTKKDQLKVRVTTVLGSPAPPLTVKLIRTSSVGSKDSATTESKELQYDPKRGVHFLDVFPKSVDVGSYIFVFEVVLHDTNSEKIYATGDQIHVPIYVTGLIKVDNTEIAVLDSDLGSIETRKTLDLAGQDVVSLSANHLQKLRLSFQLTSPQGHAFKPHQVFLKLRHETKVEHIFLVVNTGKKFEIILDFLGLVENFFYLSGRYDVELTVGDAVMENSFLRTIGHVELDLPEASEKAARPPPPPVDPYSRYGPKAEITHLFRAPEKRPPQKLSLAFLILTFLPLLGFLVGLLRLEVNLKNFPASAVPATYAILFHLGIGAVLLLYVLFWLKLDLFTTLRTLGLLGAFLLFVGHRTLSHLASTSAKLKSA</sequence>
<dbReference type="EMBL" id="CM039429">
    <property type="protein sequence ID" value="KAI4349382.1"/>
    <property type="molecule type" value="Genomic_DNA"/>
</dbReference>
<reference evidence="1 2" key="1">
    <citation type="journal article" date="2022" name="DNA Res.">
        <title>Chromosomal-level genome assembly of the orchid tree Bauhinia variegata (Leguminosae; Cercidoideae) supports the allotetraploid origin hypothesis of Bauhinia.</title>
        <authorList>
            <person name="Zhong Y."/>
            <person name="Chen Y."/>
            <person name="Zheng D."/>
            <person name="Pang J."/>
            <person name="Liu Y."/>
            <person name="Luo S."/>
            <person name="Meng S."/>
            <person name="Qian L."/>
            <person name="Wei D."/>
            <person name="Dai S."/>
            <person name="Zhou R."/>
        </authorList>
    </citation>
    <scope>NUCLEOTIDE SEQUENCE [LARGE SCALE GENOMIC DNA]</scope>
    <source>
        <strain evidence="1">BV-YZ2020</strain>
    </source>
</reference>